<sequence length="94" mass="9602">MLAFVAILLAGAAGGTIGYAFADLQTTGDSSVWTGLGAILGALIAAGGTAVVVVLTLRAMGEWRTIKSVNPDAIDGRRRTPPPSGGVRQQPRVR</sequence>
<organism evidence="3">
    <name type="scientific">freshwater metagenome</name>
    <dbReference type="NCBI Taxonomy" id="449393"/>
    <lineage>
        <taxon>unclassified sequences</taxon>
        <taxon>metagenomes</taxon>
        <taxon>ecological metagenomes</taxon>
    </lineage>
</organism>
<evidence type="ECO:0000313" key="3">
    <source>
        <dbReference type="EMBL" id="CAB4606149.1"/>
    </source>
</evidence>
<keyword evidence="2" id="KW-0472">Membrane</keyword>
<dbReference type="EMBL" id="CAEZUP010000025">
    <property type="protein sequence ID" value="CAB4606149.1"/>
    <property type="molecule type" value="Genomic_DNA"/>
</dbReference>
<evidence type="ECO:0000256" key="2">
    <source>
        <dbReference type="SAM" id="Phobius"/>
    </source>
</evidence>
<name>A0A6J6H2U9_9ZZZZ</name>
<protein>
    <submittedName>
        <fullName evidence="3">Unannotated protein</fullName>
    </submittedName>
</protein>
<proteinExistence type="predicted"/>
<feature type="transmembrane region" description="Helical" evidence="2">
    <location>
        <begin position="32"/>
        <end position="57"/>
    </location>
</feature>
<keyword evidence="2" id="KW-0812">Transmembrane</keyword>
<accession>A0A6J6H2U9</accession>
<keyword evidence="2" id="KW-1133">Transmembrane helix</keyword>
<evidence type="ECO:0000256" key="1">
    <source>
        <dbReference type="SAM" id="MobiDB-lite"/>
    </source>
</evidence>
<reference evidence="3" key="1">
    <citation type="submission" date="2020-05" db="EMBL/GenBank/DDBJ databases">
        <authorList>
            <person name="Chiriac C."/>
            <person name="Salcher M."/>
            <person name="Ghai R."/>
            <person name="Kavagutti S V."/>
        </authorList>
    </citation>
    <scope>NUCLEOTIDE SEQUENCE</scope>
</reference>
<dbReference type="AlphaFoldDB" id="A0A6J6H2U9"/>
<gene>
    <name evidence="3" type="ORF">UFOPK1835_00790</name>
</gene>
<feature type="region of interest" description="Disordered" evidence="1">
    <location>
        <begin position="70"/>
        <end position="94"/>
    </location>
</feature>